<dbReference type="Pfam" id="PF01925">
    <property type="entry name" value="TauE"/>
    <property type="match status" value="1"/>
</dbReference>
<name>A0A399IV92_9RHOB</name>
<dbReference type="AlphaFoldDB" id="A0A399IV92"/>
<accession>A0A399IV92</accession>
<feature type="transmembrane region" description="Helical" evidence="8">
    <location>
        <begin position="103"/>
        <end position="123"/>
    </location>
</feature>
<dbReference type="InterPro" id="IPR052017">
    <property type="entry name" value="TSUP"/>
</dbReference>
<feature type="transmembrane region" description="Helical" evidence="8">
    <location>
        <begin position="191"/>
        <end position="211"/>
    </location>
</feature>
<keyword evidence="3" id="KW-0813">Transport</keyword>
<evidence type="ECO:0000256" key="5">
    <source>
        <dbReference type="ARBA" id="ARBA00022692"/>
    </source>
</evidence>
<evidence type="ECO:0000313" key="9">
    <source>
        <dbReference type="EMBL" id="RII36944.1"/>
    </source>
</evidence>
<evidence type="ECO:0000256" key="3">
    <source>
        <dbReference type="ARBA" id="ARBA00022448"/>
    </source>
</evidence>
<feature type="transmembrane region" description="Helical" evidence="8">
    <location>
        <begin position="68"/>
        <end position="91"/>
    </location>
</feature>
<dbReference type="PANTHER" id="PTHR30269:SF37">
    <property type="entry name" value="MEMBRANE TRANSPORTER PROTEIN"/>
    <property type="match status" value="1"/>
</dbReference>
<proteinExistence type="inferred from homology"/>
<dbReference type="InterPro" id="IPR002781">
    <property type="entry name" value="TM_pro_TauE-like"/>
</dbReference>
<organism evidence="9 10">
    <name type="scientific">Pseudooceanicola sediminis</name>
    <dbReference type="NCBI Taxonomy" id="2211117"/>
    <lineage>
        <taxon>Bacteria</taxon>
        <taxon>Pseudomonadati</taxon>
        <taxon>Pseudomonadota</taxon>
        <taxon>Alphaproteobacteria</taxon>
        <taxon>Rhodobacterales</taxon>
        <taxon>Paracoccaceae</taxon>
        <taxon>Pseudooceanicola</taxon>
    </lineage>
</organism>
<dbReference type="EMBL" id="QWJJ01000027">
    <property type="protein sequence ID" value="RII36944.1"/>
    <property type="molecule type" value="Genomic_DNA"/>
</dbReference>
<comment type="subcellular location">
    <subcellularLocation>
        <location evidence="1 8">Cell membrane</location>
        <topology evidence="1 8">Multi-pass membrane protein</topology>
    </subcellularLocation>
</comment>
<dbReference type="Proteomes" id="UP000265848">
    <property type="component" value="Unassembled WGS sequence"/>
</dbReference>
<evidence type="ECO:0000256" key="8">
    <source>
        <dbReference type="RuleBase" id="RU363041"/>
    </source>
</evidence>
<evidence type="ECO:0000256" key="7">
    <source>
        <dbReference type="ARBA" id="ARBA00023136"/>
    </source>
</evidence>
<keyword evidence="5 8" id="KW-0812">Transmembrane</keyword>
<comment type="caution">
    <text evidence="9">The sequence shown here is derived from an EMBL/GenBank/DDBJ whole genome shotgun (WGS) entry which is preliminary data.</text>
</comment>
<feature type="transmembrane region" description="Helical" evidence="8">
    <location>
        <begin position="135"/>
        <end position="154"/>
    </location>
</feature>
<dbReference type="PANTHER" id="PTHR30269">
    <property type="entry name" value="TRANSMEMBRANE PROTEIN YFCA"/>
    <property type="match status" value="1"/>
</dbReference>
<dbReference type="GO" id="GO:0005886">
    <property type="term" value="C:plasma membrane"/>
    <property type="evidence" value="ECO:0007669"/>
    <property type="project" value="UniProtKB-SubCell"/>
</dbReference>
<evidence type="ECO:0000313" key="10">
    <source>
        <dbReference type="Proteomes" id="UP000265848"/>
    </source>
</evidence>
<keyword evidence="7 8" id="KW-0472">Membrane</keyword>
<evidence type="ECO:0000256" key="2">
    <source>
        <dbReference type="ARBA" id="ARBA00009142"/>
    </source>
</evidence>
<keyword evidence="4 8" id="KW-1003">Cell membrane</keyword>
<comment type="similarity">
    <text evidence="2 8">Belongs to the 4-toluene sulfonate uptake permease (TSUP) (TC 2.A.102) family.</text>
</comment>
<reference evidence="9 10" key="1">
    <citation type="submission" date="2018-08" db="EMBL/GenBank/DDBJ databases">
        <title>Pseudooceanicola sediminis CY03 in the family Rhodobacteracea.</title>
        <authorList>
            <person name="Zhang Y.-J."/>
        </authorList>
    </citation>
    <scope>NUCLEOTIDE SEQUENCE [LARGE SCALE GENOMIC DNA]</scope>
    <source>
        <strain evidence="9 10">CY03</strain>
    </source>
</reference>
<evidence type="ECO:0000256" key="1">
    <source>
        <dbReference type="ARBA" id="ARBA00004651"/>
    </source>
</evidence>
<keyword evidence="6 8" id="KW-1133">Transmembrane helix</keyword>
<evidence type="ECO:0000256" key="6">
    <source>
        <dbReference type="ARBA" id="ARBA00022989"/>
    </source>
</evidence>
<feature type="transmembrane region" description="Helical" evidence="8">
    <location>
        <begin position="261"/>
        <end position="279"/>
    </location>
</feature>
<feature type="transmembrane region" description="Helical" evidence="8">
    <location>
        <begin position="223"/>
        <end position="241"/>
    </location>
</feature>
<evidence type="ECO:0000256" key="4">
    <source>
        <dbReference type="ARBA" id="ARBA00022475"/>
    </source>
</evidence>
<feature type="transmembrane region" description="Helical" evidence="8">
    <location>
        <begin position="160"/>
        <end position="179"/>
    </location>
</feature>
<sequence>MGRGAENAAQGGAWARFLASGAAARCRIRLYPGGGVCQVAPKRGRSGDAGGIAAPRPQQRQHPMPEHLILLAIAAFVVGLAKGGLTAAGALSVPLLSLFMDPLQAAGVILPVYIASDVVAVILYRRDFSLRNLKVLVPAGLVGIVIAMFIAPMVPVAGVSLATGLIGLIYCLQVAWARLKGRQEARPFSARRGWVFGILCGVTSFISHNGAPPFQAFVLPQRLENLTFAGTATILFAIINVSKIPAYTELGLWDQIELPRLAWMIVVSICGAFSGRFIVGRLPKWVYMGLVQIMLFCVSVFLIYEALGVLL</sequence>
<protein>
    <recommendedName>
        <fullName evidence="8">Probable membrane transporter protein</fullName>
    </recommendedName>
</protein>
<feature type="transmembrane region" description="Helical" evidence="8">
    <location>
        <begin position="285"/>
        <end position="307"/>
    </location>
</feature>
<gene>
    <name evidence="9" type="ORF">DL237_19890</name>
</gene>
<keyword evidence="10" id="KW-1185">Reference proteome</keyword>